<dbReference type="Proteomes" id="UP000253318">
    <property type="component" value="Unassembled WGS sequence"/>
</dbReference>
<keyword evidence="4 11" id="KW-0443">Lipid metabolism</keyword>
<dbReference type="InterPro" id="IPR033175">
    <property type="entry name" value="PSD-A"/>
</dbReference>
<keyword evidence="8 11" id="KW-0456">Lyase</keyword>
<evidence type="ECO:0000256" key="6">
    <source>
        <dbReference type="ARBA" id="ARBA00023145"/>
    </source>
</evidence>
<evidence type="ECO:0000256" key="7">
    <source>
        <dbReference type="ARBA" id="ARBA00023209"/>
    </source>
</evidence>
<keyword evidence="14" id="KW-1185">Reference proteome</keyword>
<dbReference type="AlphaFoldDB" id="A0A368T8A6"/>
<keyword evidence="12" id="KW-1133">Transmembrane helix</keyword>
<keyword evidence="2 11" id="KW-0444">Lipid biosynthesis</keyword>
<dbReference type="InterPro" id="IPR003817">
    <property type="entry name" value="PS_Dcarbxylase"/>
</dbReference>
<feature type="modified residue" description="Pyruvic acid (Ser); by autocatalysis" evidence="11">
    <location>
        <position position="187"/>
    </location>
</feature>
<evidence type="ECO:0000256" key="10">
    <source>
        <dbReference type="ARBA" id="ARBA00023317"/>
    </source>
</evidence>
<evidence type="ECO:0000256" key="9">
    <source>
        <dbReference type="ARBA" id="ARBA00023264"/>
    </source>
</evidence>
<dbReference type="Pfam" id="PF02666">
    <property type="entry name" value="PS_Dcarbxylase"/>
    <property type="match status" value="1"/>
</dbReference>
<evidence type="ECO:0000256" key="12">
    <source>
        <dbReference type="SAM" id="Phobius"/>
    </source>
</evidence>
<dbReference type="GO" id="GO:0006646">
    <property type="term" value="P:phosphatidylethanolamine biosynthetic process"/>
    <property type="evidence" value="ECO:0007669"/>
    <property type="project" value="UniProtKB-UniRule"/>
</dbReference>
<comment type="pathway">
    <text evidence="11">Phospholipid metabolism; phosphatidylethanolamine biosynthesis; phosphatidylethanolamine from CDP-diacylglycerol: step 2/2.</text>
</comment>
<dbReference type="EMBL" id="QEIN01000044">
    <property type="protein sequence ID" value="RCV60213.1"/>
    <property type="molecule type" value="Genomic_DNA"/>
</dbReference>
<comment type="cofactor">
    <cofactor evidence="11">
        <name>pyruvate</name>
        <dbReference type="ChEBI" id="CHEBI:15361"/>
    </cofactor>
    <text evidence="11">Binds 1 pyruvoyl group covalently per subunit.</text>
</comment>
<feature type="transmembrane region" description="Helical" evidence="12">
    <location>
        <begin position="44"/>
        <end position="63"/>
    </location>
</feature>
<dbReference type="HAMAP" id="MF_00664">
    <property type="entry name" value="PS_decarb_PSD_A"/>
    <property type="match status" value="1"/>
</dbReference>
<evidence type="ECO:0000256" key="4">
    <source>
        <dbReference type="ARBA" id="ARBA00023098"/>
    </source>
</evidence>
<comment type="caution">
    <text evidence="13">The sequence shown here is derived from an EMBL/GenBank/DDBJ whole genome shotgun (WGS) entry which is preliminary data.</text>
</comment>
<keyword evidence="12" id="KW-0812">Transmembrane</keyword>
<keyword evidence="6 11" id="KW-0865">Zymogen</keyword>
<dbReference type="GO" id="GO:0004609">
    <property type="term" value="F:phosphatidylserine decarboxylase activity"/>
    <property type="evidence" value="ECO:0007669"/>
    <property type="project" value="UniProtKB-UniRule"/>
</dbReference>
<keyword evidence="7 11" id="KW-0594">Phospholipid biosynthesis</keyword>
<feature type="chain" id="PRO_5023303036" description="Phosphatidylserine decarboxylase alpha chain" evidence="11">
    <location>
        <begin position="187"/>
        <end position="217"/>
    </location>
</feature>
<dbReference type="UniPathway" id="UPA00558">
    <property type="reaction ID" value="UER00616"/>
</dbReference>
<dbReference type="PANTHER" id="PTHR35809:SF1">
    <property type="entry name" value="ARCHAETIDYLSERINE DECARBOXYLASE PROENZYME-RELATED"/>
    <property type="match status" value="1"/>
</dbReference>
<keyword evidence="5 11" id="KW-0472">Membrane</keyword>
<feature type="chain" id="PRO_5023303035" description="Phosphatidylserine decarboxylase beta chain" evidence="11">
    <location>
        <begin position="1"/>
        <end position="186"/>
    </location>
</feature>
<dbReference type="EC" id="4.1.1.65" evidence="11"/>
<evidence type="ECO:0000256" key="8">
    <source>
        <dbReference type="ARBA" id="ARBA00023239"/>
    </source>
</evidence>
<comment type="subcellular location">
    <subcellularLocation>
        <location evidence="11">Cell membrane</location>
        <topology evidence="11">Peripheral membrane protein</topology>
    </subcellularLocation>
</comment>
<dbReference type="PANTHER" id="PTHR35809">
    <property type="entry name" value="ARCHAETIDYLSERINE DECARBOXYLASE PROENZYME-RELATED"/>
    <property type="match status" value="1"/>
</dbReference>
<feature type="site" description="Cleavage (non-hydrolytic); by autocatalysis" evidence="11">
    <location>
        <begin position="186"/>
        <end position="187"/>
    </location>
</feature>
<name>A0A368T8A6_9ACTN</name>
<comment type="function">
    <text evidence="11">Catalyzes the formation of phosphatidylethanolamine (PtdEtn) from phosphatidylserine (PtdSer).</text>
</comment>
<protein>
    <recommendedName>
        <fullName evidence="11">Phosphatidylserine decarboxylase proenzyme</fullName>
        <ecNumber evidence="11">4.1.1.65</ecNumber>
    </recommendedName>
    <component>
        <recommendedName>
            <fullName evidence="11">Phosphatidylserine decarboxylase alpha chain</fullName>
        </recommendedName>
    </component>
    <component>
        <recommendedName>
            <fullName evidence="11">Phosphatidylserine decarboxylase beta chain</fullName>
        </recommendedName>
    </component>
</protein>
<comment type="catalytic activity">
    <reaction evidence="11">
        <text>a 1,2-diacyl-sn-glycero-3-phospho-L-serine + H(+) = a 1,2-diacyl-sn-glycero-3-phosphoethanolamine + CO2</text>
        <dbReference type="Rhea" id="RHEA:20828"/>
        <dbReference type="ChEBI" id="CHEBI:15378"/>
        <dbReference type="ChEBI" id="CHEBI:16526"/>
        <dbReference type="ChEBI" id="CHEBI:57262"/>
        <dbReference type="ChEBI" id="CHEBI:64612"/>
        <dbReference type="EC" id="4.1.1.65"/>
    </reaction>
</comment>
<dbReference type="NCBIfam" id="NF003683">
    <property type="entry name" value="PRK05305.2-3"/>
    <property type="match status" value="1"/>
</dbReference>
<evidence type="ECO:0000256" key="1">
    <source>
        <dbReference type="ARBA" id="ARBA00022475"/>
    </source>
</evidence>
<comment type="subunit">
    <text evidence="11">Heterodimer of a large membrane-associated beta subunit and a small pyruvoyl-containing alpha subunit.</text>
</comment>
<evidence type="ECO:0000256" key="5">
    <source>
        <dbReference type="ARBA" id="ARBA00023136"/>
    </source>
</evidence>
<dbReference type="RefSeq" id="WP_114396036.1">
    <property type="nucleotide sequence ID" value="NZ_QEIM01000002.1"/>
</dbReference>
<evidence type="ECO:0000256" key="11">
    <source>
        <dbReference type="HAMAP-Rule" id="MF_00664"/>
    </source>
</evidence>
<comment type="PTM">
    <text evidence="11">Is synthesized initially as an inactive proenzyme. Formation of the active enzyme involves a self-maturation process in which the active site pyruvoyl group is generated from an internal serine residue via an autocatalytic post-translational modification. Two non-identical subunits are generated from the proenzyme in this reaction, and the pyruvate is formed at the N-terminus of the alpha chain, which is derived from the carboxyl end of the proenzyme. The post-translation cleavage follows an unusual pathway, termed non-hydrolytic serinolysis, in which the side chain hydroxyl group of the serine supplies its oxygen atom to form the C-terminus of the beta chain, while the remainder of the serine residue undergoes an oxidative deamination to produce ammonia and the pyruvoyl prosthetic group on the alpha chain.</text>
</comment>
<evidence type="ECO:0000256" key="3">
    <source>
        <dbReference type="ARBA" id="ARBA00022793"/>
    </source>
</evidence>
<organism evidence="13 14">
    <name type="scientific">Marinitenerispora sediminis</name>
    <dbReference type="NCBI Taxonomy" id="1931232"/>
    <lineage>
        <taxon>Bacteria</taxon>
        <taxon>Bacillati</taxon>
        <taxon>Actinomycetota</taxon>
        <taxon>Actinomycetes</taxon>
        <taxon>Streptosporangiales</taxon>
        <taxon>Nocardiopsidaceae</taxon>
        <taxon>Marinitenerispora</taxon>
    </lineage>
</organism>
<reference evidence="13 14" key="1">
    <citation type="submission" date="2018-04" db="EMBL/GenBank/DDBJ databases">
        <title>Novel actinobacteria from marine sediment.</title>
        <authorList>
            <person name="Ng Z.Y."/>
            <person name="Tan G.Y.A."/>
        </authorList>
    </citation>
    <scope>NUCLEOTIDE SEQUENCE [LARGE SCALE GENOMIC DNA]</scope>
    <source>
        <strain evidence="13 14">TPS81</strain>
    </source>
</reference>
<gene>
    <name evidence="11" type="primary">psd</name>
    <name evidence="13" type="ORF">DEF24_07680</name>
</gene>
<dbReference type="OrthoDB" id="9790893at2"/>
<dbReference type="GO" id="GO:0005886">
    <property type="term" value="C:plasma membrane"/>
    <property type="evidence" value="ECO:0007669"/>
    <property type="project" value="UniProtKB-SubCell"/>
</dbReference>
<keyword evidence="9 11" id="KW-1208">Phospholipid metabolism</keyword>
<accession>A0A368T8A6</accession>
<keyword evidence="10 11" id="KW-0670">Pyruvate</keyword>
<dbReference type="NCBIfam" id="NF003685">
    <property type="entry name" value="PRK05305.2-5"/>
    <property type="match status" value="1"/>
</dbReference>
<proteinExistence type="inferred from homology"/>
<comment type="similarity">
    <text evidence="11">Belongs to the phosphatidylserine decarboxylase family. PSD-A subfamily.</text>
</comment>
<sequence>MTDDYHSVASSALLPRMARGSAPWLVPAGAVAAGTVLAGRRSRLARALAVPAVGLAVGMAWFFRDPERGPASGRVLSAADGVVQTIDTTADGRTRVAVFMNPLNVHVNRAPVAGAVTGVEHRPGGFRPAFDKDSERNERVIWTFETEIGEVTVIQIAGAMVRRIVPYFAVGQKVEQAERIGLIRFGSRVDVYLPAGITPAVEVGQKVRAGETRLDRD</sequence>
<evidence type="ECO:0000256" key="2">
    <source>
        <dbReference type="ARBA" id="ARBA00022516"/>
    </source>
</evidence>
<keyword evidence="1 11" id="KW-1003">Cell membrane</keyword>
<feature type="transmembrane region" description="Helical" evidence="12">
    <location>
        <begin position="20"/>
        <end position="37"/>
    </location>
</feature>
<feature type="active site" description="Schiff-base intermediate with substrate; via pyruvic acid" evidence="11">
    <location>
        <position position="187"/>
    </location>
</feature>
<evidence type="ECO:0000313" key="14">
    <source>
        <dbReference type="Proteomes" id="UP000253318"/>
    </source>
</evidence>
<keyword evidence="3 11" id="KW-0210">Decarboxylase</keyword>
<evidence type="ECO:0000313" key="13">
    <source>
        <dbReference type="EMBL" id="RCV60213.1"/>
    </source>
</evidence>